<comment type="caution">
    <text evidence="2">The sequence shown here is derived from an EMBL/GenBank/DDBJ whole genome shotgun (WGS) entry which is preliminary data.</text>
</comment>
<evidence type="ECO:0000313" key="2">
    <source>
        <dbReference type="EMBL" id="KER05667.1"/>
    </source>
</evidence>
<feature type="non-terminal residue" evidence="2">
    <location>
        <position position="37"/>
    </location>
</feature>
<protein>
    <submittedName>
        <fullName evidence="2">Geranylgeranyl reductase protein</fullName>
    </submittedName>
</protein>
<reference evidence="2 3" key="1">
    <citation type="submission" date="2014-06" db="EMBL/GenBank/DDBJ databases">
        <authorList>
            <person name="Ngugi D.K."/>
            <person name="Blom J."/>
            <person name="Alam I."/>
            <person name="Rashid M."/>
            <person name="Ba Alawi W."/>
            <person name="Zhang G."/>
            <person name="Hikmawan T."/>
            <person name="Guan Y."/>
            <person name="Antunes A."/>
            <person name="Siam R."/>
            <person name="Eldorry H."/>
            <person name="Bajic V."/>
            <person name="Stingl U."/>
        </authorList>
    </citation>
    <scope>NUCLEOTIDE SEQUENCE [LARGE SCALE GENOMIC DNA]</scope>
    <source>
        <strain evidence="2">SCGC AAA799-E16</strain>
    </source>
</reference>
<dbReference type="AlphaFoldDB" id="A0A081S414"/>
<dbReference type="Proteomes" id="UP000028027">
    <property type="component" value="Unassembled WGS sequence"/>
</dbReference>
<feature type="compositionally biased region" description="Polar residues" evidence="1">
    <location>
        <begin position="7"/>
        <end position="16"/>
    </location>
</feature>
<name>A0A081S414_9ARCH</name>
<feature type="region of interest" description="Disordered" evidence="1">
    <location>
        <begin position="1"/>
        <end position="37"/>
    </location>
</feature>
<accession>A0A081S414</accession>
<organism evidence="2 3">
    <name type="scientific">Marine Group I thaumarchaeote SCGC AAA799-E16</name>
    <dbReference type="NCBI Taxonomy" id="1502292"/>
    <lineage>
        <taxon>Archaea</taxon>
        <taxon>Nitrososphaerota</taxon>
        <taxon>Marine Group I</taxon>
    </lineage>
</organism>
<gene>
    <name evidence="2" type="ORF">AAA799E16_01661</name>
</gene>
<proteinExistence type="predicted"/>
<evidence type="ECO:0000313" key="3">
    <source>
        <dbReference type="Proteomes" id="UP000028027"/>
    </source>
</evidence>
<keyword evidence="3" id="KW-1185">Reference proteome</keyword>
<dbReference type="EMBL" id="JNVL01000034">
    <property type="protein sequence ID" value="KER05667.1"/>
    <property type="molecule type" value="Genomic_DNA"/>
</dbReference>
<evidence type="ECO:0000256" key="1">
    <source>
        <dbReference type="SAM" id="MobiDB-lite"/>
    </source>
</evidence>
<sequence length="37" mass="4258">MEKSLERNTAIQNPKLSQDPEDINNNSGIFQVSVRRQ</sequence>